<dbReference type="AlphaFoldDB" id="A0A1D7U322"/>
<dbReference type="InterPro" id="IPR011711">
    <property type="entry name" value="GntR_C"/>
</dbReference>
<evidence type="ECO:0000256" key="3">
    <source>
        <dbReference type="ARBA" id="ARBA00023163"/>
    </source>
</evidence>
<dbReference type="PROSITE" id="PS50949">
    <property type="entry name" value="HTH_GNTR"/>
    <property type="match status" value="1"/>
</dbReference>
<dbReference type="Pfam" id="PF07729">
    <property type="entry name" value="FCD"/>
    <property type="match status" value="1"/>
</dbReference>
<dbReference type="InterPro" id="IPR036390">
    <property type="entry name" value="WH_DNA-bd_sf"/>
</dbReference>
<protein>
    <submittedName>
        <fullName evidence="5">GntR family transcriptional regulator</fullName>
    </submittedName>
</protein>
<dbReference type="STRING" id="1526658.BHK69_16035"/>
<dbReference type="KEGG" id="bvv:BHK69_16035"/>
<evidence type="ECO:0000313" key="6">
    <source>
        <dbReference type="Proteomes" id="UP000094969"/>
    </source>
</evidence>
<evidence type="ECO:0000256" key="2">
    <source>
        <dbReference type="ARBA" id="ARBA00023125"/>
    </source>
</evidence>
<dbReference type="PANTHER" id="PTHR43537:SF24">
    <property type="entry name" value="GLUCONATE OPERON TRANSCRIPTIONAL REPRESSOR"/>
    <property type="match status" value="1"/>
</dbReference>
<accession>A0A1D7U322</accession>
<proteinExistence type="predicted"/>
<dbReference type="RefSeq" id="WP_069690970.1">
    <property type="nucleotide sequence ID" value="NZ_CP017147.1"/>
</dbReference>
<dbReference type="SMART" id="SM00345">
    <property type="entry name" value="HTH_GNTR"/>
    <property type="match status" value="1"/>
</dbReference>
<organism evidence="5 6">
    <name type="scientific">Bosea vaviloviae</name>
    <dbReference type="NCBI Taxonomy" id="1526658"/>
    <lineage>
        <taxon>Bacteria</taxon>
        <taxon>Pseudomonadati</taxon>
        <taxon>Pseudomonadota</taxon>
        <taxon>Alphaproteobacteria</taxon>
        <taxon>Hyphomicrobiales</taxon>
        <taxon>Boseaceae</taxon>
        <taxon>Bosea</taxon>
    </lineage>
</organism>
<keyword evidence="6" id="KW-1185">Reference proteome</keyword>
<dbReference type="InterPro" id="IPR008920">
    <property type="entry name" value="TF_FadR/GntR_C"/>
</dbReference>
<reference evidence="5 6" key="1">
    <citation type="journal article" date="2015" name="Antonie Van Leeuwenhoek">
        <title>Bosea vaviloviae sp. nov., a new species of slow-growing rhizobia isolated from nodules of the relict species Vavilovia formosa (Stev.) Fed.</title>
        <authorList>
            <person name="Safronova V.I."/>
            <person name="Kuznetsova I.G."/>
            <person name="Sazanova A.L."/>
            <person name="Kimeklis A.K."/>
            <person name="Belimov A.A."/>
            <person name="Andronov E.E."/>
            <person name="Pinaev A.G."/>
            <person name="Chizhevskaya E.P."/>
            <person name="Pukhaev A.R."/>
            <person name="Popov K.P."/>
            <person name="Willems A."/>
            <person name="Tikhonovich I.A."/>
        </authorList>
    </citation>
    <scope>NUCLEOTIDE SEQUENCE [LARGE SCALE GENOMIC DNA]</scope>
    <source>
        <strain evidence="5 6">Vaf18</strain>
    </source>
</reference>
<dbReference type="InterPro" id="IPR036388">
    <property type="entry name" value="WH-like_DNA-bd_sf"/>
</dbReference>
<dbReference type="Pfam" id="PF00392">
    <property type="entry name" value="GntR"/>
    <property type="match status" value="1"/>
</dbReference>
<gene>
    <name evidence="5" type="ORF">BHK69_16035</name>
</gene>
<keyword evidence="3" id="KW-0804">Transcription</keyword>
<dbReference type="CDD" id="cd07377">
    <property type="entry name" value="WHTH_GntR"/>
    <property type="match status" value="1"/>
</dbReference>
<dbReference type="Proteomes" id="UP000094969">
    <property type="component" value="Chromosome"/>
</dbReference>
<sequence>MSFGRTPSAATAQEEAYRAILQAIRVGRYQPGERLIPETIAQELAMSRMPVREAFQRLANEGLVMIRPNRGCVVSGLTIDEIFETFEMRSVLEGLAVRLAMPRVDAAVLAELDSFMQRMERSGEAGGGDWLSHHQAFHEYICGLSGRPKLVRQISALHIAVEPYMRVWLHHIDRPRTATQTQDVVVEAMKTGDAAFAEQTMRDHVMRTALRLAEFLRSGNLATGTPRRAGQVASSALQLP</sequence>
<dbReference type="EMBL" id="CP017147">
    <property type="protein sequence ID" value="AOO81759.1"/>
    <property type="molecule type" value="Genomic_DNA"/>
</dbReference>
<dbReference type="Gene3D" id="1.20.120.530">
    <property type="entry name" value="GntR ligand-binding domain-like"/>
    <property type="match status" value="1"/>
</dbReference>
<name>A0A1D7U322_9HYPH</name>
<keyword evidence="2" id="KW-0238">DNA-binding</keyword>
<dbReference type="GO" id="GO:0003700">
    <property type="term" value="F:DNA-binding transcription factor activity"/>
    <property type="evidence" value="ECO:0007669"/>
    <property type="project" value="InterPro"/>
</dbReference>
<feature type="domain" description="HTH gntR-type" evidence="4">
    <location>
        <begin position="10"/>
        <end position="77"/>
    </location>
</feature>
<dbReference type="GO" id="GO:0003677">
    <property type="term" value="F:DNA binding"/>
    <property type="evidence" value="ECO:0007669"/>
    <property type="project" value="UniProtKB-KW"/>
</dbReference>
<evidence type="ECO:0000256" key="1">
    <source>
        <dbReference type="ARBA" id="ARBA00023015"/>
    </source>
</evidence>
<dbReference type="SUPFAM" id="SSF46785">
    <property type="entry name" value="Winged helix' DNA-binding domain"/>
    <property type="match status" value="1"/>
</dbReference>
<dbReference type="InterPro" id="IPR000524">
    <property type="entry name" value="Tscrpt_reg_HTH_GntR"/>
</dbReference>
<keyword evidence="1" id="KW-0805">Transcription regulation</keyword>
<dbReference type="SUPFAM" id="SSF48008">
    <property type="entry name" value="GntR ligand-binding domain-like"/>
    <property type="match status" value="1"/>
</dbReference>
<dbReference type="OrthoDB" id="9810548at2"/>
<dbReference type="PANTHER" id="PTHR43537">
    <property type="entry name" value="TRANSCRIPTIONAL REGULATOR, GNTR FAMILY"/>
    <property type="match status" value="1"/>
</dbReference>
<dbReference type="SMART" id="SM00895">
    <property type="entry name" value="FCD"/>
    <property type="match status" value="1"/>
</dbReference>
<dbReference type="Gene3D" id="1.10.10.10">
    <property type="entry name" value="Winged helix-like DNA-binding domain superfamily/Winged helix DNA-binding domain"/>
    <property type="match status" value="1"/>
</dbReference>
<evidence type="ECO:0000313" key="5">
    <source>
        <dbReference type="EMBL" id="AOO81759.1"/>
    </source>
</evidence>
<evidence type="ECO:0000259" key="4">
    <source>
        <dbReference type="PROSITE" id="PS50949"/>
    </source>
</evidence>